<evidence type="ECO:0000256" key="1">
    <source>
        <dbReference type="SAM" id="MobiDB-lite"/>
    </source>
</evidence>
<feature type="region of interest" description="Disordered" evidence="1">
    <location>
        <begin position="1"/>
        <end position="44"/>
    </location>
</feature>
<proteinExistence type="predicted"/>
<dbReference type="AlphaFoldDB" id="A0A9W9YMW2"/>
<dbReference type="EMBL" id="MU827313">
    <property type="protein sequence ID" value="KAJ7358958.1"/>
    <property type="molecule type" value="Genomic_DNA"/>
</dbReference>
<evidence type="ECO:0000256" key="2">
    <source>
        <dbReference type="SAM" id="Phobius"/>
    </source>
</evidence>
<keyword evidence="4" id="KW-1185">Reference proteome</keyword>
<keyword evidence="2" id="KW-0472">Membrane</keyword>
<reference evidence="3" key="1">
    <citation type="submission" date="2023-01" db="EMBL/GenBank/DDBJ databases">
        <title>Genome assembly of the deep-sea coral Lophelia pertusa.</title>
        <authorList>
            <person name="Herrera S."/>
            <person name="Cordes E."/>
        </authorList>
    </citation>
    <scope>NUCLEOTIDE SEQUENCE</scope>
    <source>
        <strain evidence="3">USNM1676648</strain>
        <tissue evidence="3">Polyp</tissue>
    </source>
</reference>
<comment type="caution">
    <text evidence="3">The sequence shown here is derived from an EMBL/GenBank/DDBJ whole genome shotgun (WGS) entry which is preliminary data.</text>
</comment>
<feature type="region of interest" description="Disordered" evidence="1">
    <location>
        <begin position="75"/>
        <end position="98"/>
    </location>
</feature>
<sequence>MAATARRIGLSTRYGRKTSREEDSVISRSRKISSGRKISREDNMTTTLAARKSSRGLQESDIYCSVDTICERSRDNEMASNIPRKESHGSFDSRGISDKPKRKISVYARPESLERKVNPQGPQTRWQEFMMRYEPIILSTLVLLIVSVSVYIVFVERQSLFSK</sequence>
<name>A0A9W9YMW2_9CNID</name>
<organism evidence="3 4">
    <name type="scientific">Desmophyllum pertusum</name>
    <dbReference type="NCBI Taxonomy" id="174260"/>
    <lineage>
        <taxon>Eukaryota</taxon>
        <taxon>Metazoa</taxon>
        <taxon>Cnidaria</taxon>
        <taxon>Anthozoa</taxon>
        <taxon>Hexacorallia</taxon>
        <taxon>Scleractinia</taxon>
        <taxon>Caryophylliina</taxon>
        <taxon>Caryophylliidae</taxon>
        <taxon>Desmophyllum</taxon>
    </lineage>
</organism>
<dbReference type="Proteomes" id="UP001163046">
    <property type="component" value="Unassembled WGS sequence"/>
</dbReference>
<keyword evidence="2" id="KW-1133">Transmembrane helix</keyword>
<feature type="transmembrane region" description="Helical" evidence="2">
    <location>
        <begin position="135"/>
        <end position="154"/>
    </location>
</feature>
<evidence type="ECO:0000313" key="4">
    <source>
        <dbReference type="Proteomes" id="UP001163046"/>
    </source>
</evidence>
<protein>
    <submittedName>
        <fullName evidence="3">Uncharacterized protein</fullName>
    </submittedName>
</protein>
<gene>
    <name evidence="3" type="ORF">OS493_019862</name>
</gene>
<evidence type="ECO:0000313" key="3">
    <source>
        <dbReference type="EMBL" id="KAJ7358958.1"/>
    </source>
</evidence>
<accession>A0A9W9YMW2</accession>
<keyword evidence="2" id="KW-0812">Transmembrane</keyword>